<evidence type="ECO:0000256" key="5">
    <source>
        <dbReference type="ARBA" id="ARBA00022968"/>
    </source>
</evidence>
<dbReference type="PANTHER" id="PTHR11731:SF20">
    <property type="entry name" value="DIPEPTIDYL AMINOPEPTIDASE-LIKE PROTEIN 6"/>
    <property type="match status" value="1"/>
</dbReference>
<dbReference type="EMBL" id="CAAE01014768">
    <property type="protein sequence ID" value="CAG05440.1"/>
    <property type="molecule type" value="Genomic_DNA"/>
</dbReference>
<keyword evidence="4 16" id="KW-0812">Transmembrane</keyword>
<feature type="compositionally biased region" description="Basic and acidic residues" evidence="15">
    <location>
        <begin position="928"/>
        <end position="937"/>
    </location>
</feature>
<evidence type="ECO:0000313" key="19">
    <source>
        <dbReference type="EMBL" id="CAG05440.1"/>
    </source>
</evidence>
<feature type="domain" description="Dipeptidylpeptidase IV N-terminal" evidence="18">
    <location>
        <begin position="389"/>
        <end position="646"/>
    </location>
</feature>
<feature type="compositionally biased region" description="Low complexity" evidence="15">
    <location>
        <begin position="1131"/>
        <end position="1140"/>
    </location>
</feature>
<keyword evidence="3" id="KW-1003">Cell membrane</keyword>
<dbReference type="Pfam" id="PF00930">
    <property type="entry name" value="DPPIV_N"/>
    <property type="match status" value="2"/>
</dbReference>
<reference evidence="19" key="2">
    <citation type="submission" date="2004-02" db="EMBL/GenBank/DDBJ databases">
        <authorList>
            <consortium name="Genoscope"/>
            <consortium name="Whitehead Institute Centre for Genome Research"/>
        </authorList>
    </citation>
    <scope>NUCLEOTIDE SEQUENCE</scope>
</reference>
<evidence type="ECO:0000256" key="11">
    <source>
        <dbReference type="ARBA" id="ARBA00042016"/>
    </source>
</evidence>
<dbReference type="SUPFAM" id="SSF82171">
    <property type="entry name" value="DPP6 N-terminal domain-like"/>
    <property type="match status" value="1"/>
</dbReference>
<feature type="region of interest" description="Disordered" evidence="15">
    <location>
        <begin position="1111"/>
        <end position="1265"/>
    </location>
</feature>
<evidence type="ECO:0000256" key="10">
    <source>
        <dbReference type="ARBA" id="ARBA00041991"/>
    </source>
</evidence>
<evidence type="ECO:0000256" key="14">
    <source>
        <dbReference type="ARBA" id="ARBA00046476"/>
    </source>
</evidence>
<comment type="subunit">
    <text evidence="14">Homodimer (in vitro). Interacts with KCND2. Identified in a complex with KCND2 and KCNIP2. Forms an octameric complex composed of four DPP6 subunits bound to the KCND2 tetramer. Interacts with KCND3; this interaction modulates the channel gating kinetics namely channel activation and inactivation kinetics and rate of recovery from inactivation.</text>
</comment>
<evidence type="ECO:0000256" key="16">
    <source>
        <dbReference type="SAM" id="Phobius"/>
    </source>
</evidence>
<keyword evidence="9" id="KW-0325">Glycoprotein</keyword>
<sequence>MTTAKEGGAAAKAAQQQDQTLSHVLRDGQSPSSLDWWLLERDIVTTKAVFISLRSLLCLQELVGSNPPQRNWKGIAIALLVILVICSLIVTSVILLTPGEDDRMALKAKVTIDDLFRKDFQVHDPNAKWISSTELLYRSRDGDVIKYNAETGEESVLVQNKKFVSMSRLGCPAGKEMYKASKYEVSPDLKHVLLAYNVAPVSLPFVRSFVERATRRPDLSAVLPCVAWPLWKEPYGSRRRPTVGLFCSSSQVYRYSYAAFYIICSLETPETWNLNPPEVRNAQLQYAGWGPQGQQLIFIFENNIYYRSTVESRSIRLVSTGKEGSIFNGLGDWLYEGKDDVGAASSEIRTAFPPFLPGAFERAVFQQAAPERRSPGKAPAWKLPLSLAEEIFQSHVAHWWSPDGARLAYATINDSLVPKMELPVFTGSPYPTGEGAGEENPVIALYVVNLNGPLHTIEMRKPDDPRIGEFYVTMVKWATSTKVAINWLNRAQNISVLTLCEATTGVCTKKHEDESEGWLRRQNEEPLFSKDGQKLFFTRAVPQGGRGKFFHISMSVSQANASADTLQSITSGDWDVTRVLAYNEDSQLIYFLSTEDGPKRRHLYSADTFGSFNRRCLSCALADSCGYVDGSFGPDASYFLLDCRGEATGAPGEGRRAAVRNCLSCISEVRRLESNENLRLALESAQMPTVEYKEINAEDYGRRRPETRRAASCRVRTSLCLCVAALSLQIVKPAAFTGTAHYPLLLLVYRRNPRRSGGDGALRHGLGHGAGEQLRRGGGALRRQGRRFPGHRPAASRPEEVGRVGGAGPEGCAQVRLARRKGPARPASRRLKGTCVFCSFLLKEPYVDRSRVGAFGKEYGGYVTGLLVSGEDSPVKCGAVLSPITDFELYVNGGVNQVAVAVRTVPRHKHITQSGGSEFLPGGGPDVAGREERREESALTPGPGPAGRAPRPAAPAREQVLIVPTFRFLTAHVSSRNSQTADTPQEASAFSERYLGLPKPDPRAYAMANLGHRAARFADKKFLIVHPTADGEALLRPAPERCVSDRAAADALSILLLLLLHPEKVHFQHTAKFISQLISHRANYTLQVGRPDFVPAKNVSHLLLRALRSTRTKATSSAAKPRAATWPAPWSTSSRSASGCRTRRSRASRKKRGKTRVKPASPGAPAPNPSPALPRTPSSSFRSPPPGSLLRVPSAFGHPRPRTALPAEEASAGRPPGPRRRGIACRFLRTVQKKPAPRQPAAEEERDPRPPPEPAAPGRRPRPRRETVTVSYVVGLWSCLSFLRSV</sequence>
<keyword evidence="7 16" id="KW-0472">Membrane</keyword>
<dbReference type="InterPro" id="IPR029058">
    <property type="entry name" value="AB_hydrolase_fold"/>
</dbReference>
<dbReference type="OrthoDB" id="16520at2759"/>
<dbReference type="PANTHER" id="PTHR11731">
    <property type="entry name" value="PROTEASE FAMILY S9B,C DIPEPTIDYL-PEPTIDASE IV-RELATED"/>
    <property type="match status" value="1"/>
</dbReference>
<dbReference type="InterPro" id="IPR002469">
    <property type="entry name" value="Peptidase_S9B_N"/>
</dbReference>
<dbReference type="GO" id="GO:0015459">
    <property type="term" value="F:potassium channel regulator activity"/>
    <property type="evidence" value="ECO:0007669"/>
    <property type="project" value="TreeGrafter"/>
</dbReference>
<dbReference type="GO" id="GO:0008076">
    <property type="term" value="C:voltage-gated potassium channel complex"/>
    <property type="evidence" value="ECO:0007669"/>
    <property type="project" value="TreeGrafter"/>
</dbReference>
<evidence type="ECO:0000256" key="15">
    <source>
        <dbReference type="SAM" id="MobiDB-lite"/>
    </source>
</evidence>
<evidence type="ECO:0000256" key="7">
    <source>
        <dbReference type="ARBA" id="ARBA00023136"/>
    </source>
</evidence>
<feature type="compositionally biased region" description="Basic residues" evidence="15">
    <location>
        <begin position="1141"/>
        <end position="1157"/>
    </location>
</feature>
<comment type="caution">
    <text evidence="19">The sequence shown here is derived from an EMBL/GenBank/DDBJ whole genome shotgun (WGS) entry which is preliminary data.</text>
</comment>
<reference evidence="19" key="1">
    <citation type="journal article" date="2004" name="Nature">
        <title>Genome duplication in the teleost fish Tetraodon nigroviridis reveals the early vertebrate proto-karyotype.</title>
        <authorList>
            <person name="Jaillon O."/>
            <person name="Aury J.-M."/>
            <person name="Brunet F."/>
            <person name="Petit J.-L."/>
            <person name="Stange-Thomann N."/>
            <person name="Mauceli E."/>
            <person name="Bouneau L."/>
            <person name="Fischer C."/>
            <person name="Ozouf-Costaz C."/>
            <person name="Bernot A."/>
            <person name="Nicaud S."/>
            <person name="Jaffe D."/>
            <person name="Fisher S."/>
            <person name="Lutfalla G."/>
            <person name="Dossat C."/>
            <person name="Segurens B."/>
            <person name="Dasilva C."/>
            <person name="Salanoubat M."/>
            <person name="Levy M."/>
            <person name="Boudet N."/>
            <person name="Castellano S."/>
            <person name="Anthouard V."/>
            <person name="Jubin C."/>
            <person name="Castelli V."/>
            <person name="Katinka M."/>
            <person name="Vacherie B."/>
            <person name="Biemont C."/>
            <person name="Skalli Z."/>
            <person name="Cattolico L."/>
            <person name="Poulain J."/>
            <person name="De Berardinis V."/>
            <person name="Cruaud C."/>
            <person name="Duprat S."/>
            <person name="Brottier P."/>
            <person name="Coutanceau J.-P."/>
            <person name="Gouzy J."/>
            <person name="Parra G."/>
            <person name="Lardier G."/>
            <person name="Chapple C."/>
            <person name="McKernan K.J."/>
            <person name="McEwan P."/>
            <person name="Bosak S."/>
            <person name="Kellis M."/>
            <person name="Volff J.-N."/>
            <person name="Guigo R."/>
            <person name="Zody M.C."/>
            <person name="Mesirov J."/>
            <person name="Lindblad-Toh K."/>
            <person name="Birren B."/>
            <person name="Nusbaum C."/>
            <person name="Kahn D."/>
            <person name="Robinson-Rechavi M."/>
            <person name="Laudet V."/>
            <person name="Schachter V."/>
            <person name="Quetier F."/>
            <person name="Saurin W."/>
            <person name="Scarpelli C."/>
            <person name="Wincker P."/>
            <person name="Lander E.S."/>
            <person name="Weissenbach J."/>
            <person name="Roest Crollius H."/>
        </authorList>
    </citation>
    <scope>NUCLEOTIDE SEQUENCE [LARGE SCALE GENOMIC DNA]</scope>
</reference>
<evidence type="ECO:0000259" key="18">
    <source>
        <dbReference type="Pfam" id="PF00930"/>
    </source>
</evidence>
<evidence type="ECO:0000256" key="6">
    <source>
        <dbReference type="ARBA" id="ARBA00022989"/>
    </source>
</evidence>
<evidence type="ECO:0000256" key="1">
    <source>
        <dbReference type="ARBA" id="ARBA00004401"/>
    </source>
</evidence>
<dbReference type="KEGG" id="tng:GSTEN00025460G001"/>
<evidence type="ECO:0000259" key="17">
    <source>
        <dbReference type="Pfam" id="PF00326"/>
    </source>
</evidence>
<dbReference type="Pfam" id="PF00326">
    <property type="entry name" value="Peptidase_S9"/>
    <property type="match status" value="1"/>
</dbReference>
<evidence type="ECO:0000256" key="13">
    <source>
        <dbReference type="ARBA" id="ARBA00044999"/>
    </source>
</evidence>
<dbReference type="Gene3D" id="3.40.50.1820">
    <property type="entry name" value="alpha/beta hydrolase"/>
    <property type="match status" value="2"/>
</dbReference>
<feature type="transmembrane region" description="Helical" evidence="16">
    <location>
        <begin position="75"/>
        <end position="96"/>
    </location>
</feature>
<feature type="domain" description="Dipeptidylpeptidase IV N-terminal" evidence="18">
    <location>
        <begin position="245"/>
        <end position="336"/>
    </location>
</feature>
<feature type="region of interest" description="Disordered" evidence="15">
    <location>
        <begin position="912"/>
        <end position="954"/>
    </location>
</feature>
<gene>
    <name evidence="19" type="ORF">GSTENG00025460001</name>
</gene>
<protein>
    <recommendedName>
        <fullName evidence="12">A-type potassium channel modulatory protein DPP6</fullName>
    </recommendedName>
    <alternativeName>
        <fullName evidence="13">Dipeptidyl aminopeptidase-like protein 6</fullName>
    </alternativeName>
    <alternativeName>
        <fullName evidence="11">Dipeptidyl peptidase 6</fullName>
    </alternativeName>
    <alternativeName>
        <fullName evidence="10">Dipeptidyl peptidase VI</fullName>
    </alternativeName>
</protein>
<accession>Q4S1P2</accession>
<dbReference type="GO" id="GO:0006508">
    <property type="term" value="P:proteolysis"/>
    <property type="evidence" value="ECO:0007669"/>
    <property type="project" value="InterPro"/>
</dbReference>
<dbReference type="InterPro" id="IPR001375">
    <property type="entry name" value="Peptidase_S9_cat"/>
</dbReference>
<feature type="compositionally biased region" description="Pro residues" evidence="15">
    <location>
        <begin position="1162"/>
        <end position="1174"/>
    </location>
</feature>
<keyword evidence="6 16" id="KW-1133">Transmembrane helix</keyword>
<keyword evidence="8" id="KW-1015">Disulfide bond</keyword>
<feature type="region of interest" description="Disordered" evidence="15">
    <location>
        <begin position="759"/>
        <end position="807"/>
    </location>
</feature>
<dbReference type="InterPro" id="IPR050278">
    <property type="entry name" value="Serine_Prot_S9B/DPPIV"/>
</dbReference>
<evidence type="ECO:0000256" key="9">
    <source>
        <dbReference type="ARBA" id="ARBA00023180"/>
    </source>
</evidence>
<feature type="domain" description="Peptidase S9 prolyl oligopeptidase catalytic" evidence="17">
    <location>
        <begin position="838"/>
        <end position="890"/>
    </location>
</feature>
<evidence type="ECO:0000256" key="4">
    <source>
        <dbReference type="ARBA" id="ARBA00022692"/>
    </source>
</evidence>
<organism evidence="19">
    <name type="scientific">Tetraodon nigroviridis</name>
    <name type="common">Spotted green pufferfish</name>
    <name type="synonym">Chelonodon nigroviridis</name>
    <dbReference type="NCBI Taxonomy" id="99883"/>
    <lineage>
        <taxon>Eukaryota</taxon>
        <taxon>Metazoa</taxon>
        <taxon>Chordata</taxon>
        <taxon>Craniata</taxon>
        <taxon>Vertebrata</taxon>
        <taxon>Euteleostomi</taxon>
        <taxon>Actinopterygii</taxon>
        <taxon>Neopterygii</taxon>
        <taxon>Teleostei</taxon>
        <taxon>Neoteleostei</taxon>
        <taxon>Acanthomorphata</taxon>
        <taxon>Eupercaria</taxon>
        <taxon>Tetraodontiformes</taxon>
        <taxon>Tetradontoidea</taxon>
        <taxon>Tetraodontidae</taxon>
        <taxon>Tetraodon</taxon>
    </lineage>
</organism>
<feature type="compositionally biased region" description="Basic and acidic residues" evidence="15">
    <location>
        <begin position="1241"/>
        <end position="1250"/>
    </location>
</feature>
<evidence type="ECO:0000256" key="3">
    <source>
        <dbReference type="ARBA" id="ARBA00022475"/>
    </source>
</evidence>
<dbReference type="Gene3D" id="2.140.10.30">
    <property type="entry name" value="Dipeptidylpeptidase IV, N-terminal domain"/>
    <property type="match status" value="1"/>
</dbReference>
<comment type="subcellular location">
    <subcellularLocation>
        <location evidence="1">Cell membrane</location>
        <topology evidence="1">Single-pass type II membrane protein</topology>
    </subcellularLocation>
</comment>
<dbReference type="SUPFAM" id="SSF53474">
    <property type="entry name" value="alpha/beta-Hydrolases"/>
    <property type="match status" value="1"/>
</dbReference>
<dbReference type="GO" id="GO:1901379">
    <property type="term" value="P:regulation of potassium ion transmembrane transport"/>
    <property type="evidence" value="ECO:0007669"/>
    <property type="project" value="TreeGrafter"/>
</dbReference>
<name>Q4S1P2_TETNG</name>
<evidence type="ECO:0000256" key="12">
    <source>
        <dbReference type="ARBA" id="ARBA00044990"/>
    </source>
</evidence>
<proteinExistence type="inferred from homology"/>
<evidence type="ECO:0000256" key="8">
    <source>
        <dbReference type="ARBA" id="ARBA00023157"/>
    </source>
</evidence>
<evidence type="ECO:0000256" key="2">
    <source>
        <dbReference type="ARBA" id="ARBA00006150"/>
    </source>
</evidence>
<comment type="similarity">
    <text evidence="2">Belongs to the peptidase S9B family.</text>
</comment>
<keyword evidence="5" id="KW-0735">Signal-anchor</keyword>